<dbReference type="InterPro" id="IPR016040">
    <property type="entry name" value="NAD(P)-bd_dom"/>
</dbReference>
<dbReference type="Proteomes" id="UP001201262">
    <property type="component" value="Unassembled WGS sequence"/>
</dbReference>
<protein>
    <recommendedName>
        <fullName evidence="2">NAD(P)-binding domain-containing protein</fullName>
    </recommendedName>
</protein>
<dbReference type="GeneID" id="70250838"/>
<dbReference type="InterPro" id="IPR036291">
    <property type="entry name" value="NAD(P)-bd_dom_sf"/>
</dbReference>
<dbReference type="GO" id="GO:0004074">
    <property type="term" value="F:biliverdin reductase [NAD(P)H] activity"/>
    <property type="evidence" value="ECO:0007669"/>
    <property type="project" value="TreeGrafter"/>
</dbReference>
<dbReference type="Pfam" id="PF13460">
    <property type="entry name" value="NAD_binding_10"/>
    <property type="match status" value="1"/>
</dbReference>
<dbReference type="SUPFAM" id="SSF51735">
    <property type="entry name" value="NAD(P)-binding Rossmann-fold domains"/>
    <property type="match status" value="1"/>
</dbReference>
<evidence type="ECO:0000256" key="1">
    <source>
        <dbReference type="ARBA" id="ARBA00038376"/>
    </source>
</evidence>
<gene>
    <name evidence="3" type="ORF">BGW36DRAFT_428471</name>
</gene>
<evidence type="ECO:0000313" key="4">
    <source>
        <dbReference type="Proteomes" id="UP001201262"/>
    </source>
</evidence>
<dbReference type="InterPro" id="IPR051606">
    <property type="entry name" value="Polyketide_Oxido-like"/>
</dbReference>
<accession>A0AAD4KN36</accession>
<dbReference type="RefSeq" id="XP_046071398.1">
    <property type="nucleotide sequence ID" value="XM_046220551.1"/>
</dbReference>
<keyword evidence="4" id="KW-1185">Reference proteome</keyword>
<dbReference type="PANTHER" id="PTHR43355:SF2">
    <property type="entry name" value="FLAVIN REDUCTASE (NADPH)"/>
    <property type="match status" value="1"/>
</dbReference>
<dbReference type="AlphaFoldDB" id="A0AAD4KN36"/>
<reference evidence="3" key="1">
    <citation type="submission" date="2021-12" db="EMBL/GenBank/DDBJ databases">
        <title>Convergent genome expansion in fungi linked to evolution of root-endophyte symbiosis.</title>
        <authorList>
            <consortium name="DOE Joint Genome Institute"/>
            <person name="Ke Y.-H."/>
            <person name="Bonito G."/>
            <person name="Liao H.-L."/>
            <person name="Looney B."/>
            <person name="Rojas-Flechas A."/>
            <person name="Nash J."/>
            <person name="Hameed K."/>
            <person name="Schadt C."/>
            <person name="Martin F."/>
            <person name="Crous P.W."/>
            <person name="Miettinen O."/>
            <person name="Magnuson J.K."/>
            <person name="Labbe J."/>
            <person name="Jacobson D."/>
            <person name="Doktycz M.J."/>
            <person name="Veneault-Fourrey C."/>
            <person name="Kuo A."/>
            <person name="Mondo S."/>
            <person name="Calhoun S."/>
            <person name="Riley R."/>
            <person name="Ohm R."/>
            <person name="LaButti K."/>
            <person name="Andreopoulos B."/>
            <person name="Pangilinan J."/>
            <person name="Nolan M."/>
            <person name="Tritt A."/>
            <person name="Clum A."/>
            <person name="Lipzen A."/>
            <person name="Daum C."/>
            <person name="Barry K."/>
            <person name="Grigoriev I.V."/>
            <person name="Vilgalys R."/>
        </authorList>
    </citation>
    <scope>NUCLEOTIDE SEQUENCE</scope>
    <source>
        <strain evidence="3">PMI_201</strain>
    </source>
</reference>
<evidence type="ECO:0000313" key="3">
    <source>
        <dbReference type="EMBL" id="KAH8696462.1"/>
    </source>
</evidence>
<evidence type="ECO:0000259" key="2">
    <source>
        <dbReference type="Pfam" id="PF13460"/>
    </source>
</evidence>
<comment type="caution">
    <text evidence="3">The sequence shown here is derived from an EMBL/GenBank/DDBJ whole genome shotgun (WGS) entry which is preliminary data.</text>
</comment>
<comment type="similarity">
    <text evidence="1">Belongs to the avfA family.</text>
</comment>
<feature type="domain" description="NAD(P)-binding" evidence="2">
    <location>
        <begin position="9"/>
        <end position="205"/>
    </location>
</feature>
<dbReference type="EMBL" id="JAJTJA010000007">
    <property type="protein sequence ID" value="KAH8696462.1"/>
    <property type="molecule type" value="Genomic_DNA"/>
</dbReference>
<organism evidence="3 4">
    <name type="scientific">Talaromyces proteolyticus</name>
    <dbReference type="NCBI Taxonomy" id="1131652"/>
    <lineage>
        <taxon>Eukaryota</taxon>
        <taxon>Fungi</taxon>
        <taxon>Dikarya</taxon>
        <taxon>Ascomycota</taxon>
        <taxon>Pezizomycotina</taxon>
        <taxon>Eurotiomycetes</taxon>
        <taxon>Eurotiomycetidae</taxon>
        <taxon>Eurotiales</taxon>
        <taxon>Trichocomaceae</taxon>
        <taxon>Talaromyces</taxon>
        <taxon>Talaromyces sect. Bacilispori</taxon>
    </lineage>
</organism>
<dbReference type="Gene3D" id="3.40.50.720">
    <property type="entry name" value="NAD(P)-binding Rossmann-like Domain"/>
    <property type="match status" value="1"/>
</dbReference>
<proteinExistence type="inferred from homology"/>
<sequence>MYSHILLFGATGAAGSLFAKFALRKNYKLTIYVRNPGKVDPDIASHKNVTVITGELSDQSKLLEAVKTGVDSVVLLVGGDMSTKGTPLLDGIKTLYPILIAQNVKRVIVLSTPSYSDPKDKTNLFFWFGVRALWYLARDQQLQVIGLATHTISQSLEQLEWTVIRIPMLTNHSAMPVYAGYVGDGRAKSKLSRQSLAQWCLEELEAKNWVGKAPFLSNK</sequence>
<name>A0AAD4KN36_9EURO</name>
<dbReference type="PANTHER" id="PTHR43355">
    <property type="entry name" value="FLAVIN REDUCTASE (NADPH)"/>
    <property type="match status" value="1"/>
</dbReference>
<dbReference type="GO" id="GO:0042602">
    <property type="term" value="F:riboflavin reductase (NADPH) activity"/>
    <property type="evidence" value="ECO:0007669"/>
    <property type="project" value="TreeGrafter"/>
</dbReference>